<evidence type="ECO:0000313" key="8">
    <source>
        <dbReference type="Proteomes" id="UP001529180"/>
    </source>
</evidence>
<evidence type="ECO:0000313" key="7">
    <source>
        <dbReference type="EMBL" id="MDG4720079.1"/>
    </source>
</evidence>
<dbReference type="Pfam" id="PF02353">
    <property type="entry name" value="CMAS"/>
    <property type="match status" value="1"/>
</dbReference>
<dbReference type="GO" id="GO:0008168">
    <property type="term" value="F:methyltransferase activity"/>
    <property type="evidence" value="ECO:0007669"/>
    <property type="project" value="UniProtKB-KW"/>
</dbReference>
<keyword evidence="2 7" id="KW-0489">Methyltransferase</keyword>
<comment type="similarity">
    <text evidence="1">Belongs to the CFA/CMAS family.</text>
</comment>
<dbReference type="PIRSF" id="PIRSF003085">
    <property type="entry name" value="CMAS"/>
    <property type="match status" value="1"/>
</dbReference>
<evidence type="ECO:0000256" key="1">
    <source>
        <dbReference type="ARBA" id="ARBA00010815"/>
    </source>
</evidence>
<dbReference type="InterPro" id="IPR029063">
    <property type="entry name" value="SAM-dependent_MTases_sf"/>
</dbReference>
<dbReference type="RefSeq" id="WP_114104097.1">
    <property type="nucleotide sequence ID" value="NZ_JARSBO010000007.1"/>
</dbReference>
<dbReference type="Gene3D" id="3.40.50.150">
    <property type="entry name" value="Vaccinia Virus protein VP39"/>
    <property type="match status" value="1"/>
</dbReference>
<proteinExistence type="inferred from homology"/>
<evidence type="ECO:0000259" key="6">
    <source>
        <dbReference type="Pfam" id="PF25371"/>
    </source>
</evidence>
<dbReference type="SUPFAM" id="SSF53335">
    <property type="entry name" value="S-adenosyl-L-methionine-dependent methyltransferases"/>
    <property type="match status" value="1"/>
</dbReference>
<evidence type="ECO:0000256" key="5">
    <source>
        <dbReference type="ARBA" id="ARBA00023098"/>
    </source>
</evidence>
<dbReference type="CDD" id="cd02440">
    <property type="entry name" value="AdoMet_MTases"/>
    <property type="match status" value="1"/>
</dbReference>
<dbReference type="GO" id="GO:0032259">
    <property type="term" value="P:methylation"/>
    <property type="evidence" value="ECO:0007669"/>
    <property type="project" value="UniProtKB-KW"/>
</dbReference>
<sequence>MKNAIQEIAKAMHHTDPESSFAVRFWDDDVFQIGDKPAFTLWFKEKEAASKTLADGFLGFGEAYMTGMLDVEGDMQLLFKLGFRVGYTEYKMSWKAKLNILVQYFLNQNTLKGSKKNISHHYDVGNDFYERLLGPTMAYTCAYYKDPNNTLEEAQTNKFDLVCRKLRLQEGETIADLGCGWGGLLIHAAQNYGVTGIGVTVSREQVEYANKKIASLGLQDKIRVELKDYRDVEGVFDKVVSIGMLEHVGLKFLPVFFAKVKQILKPGSLGLIHMVGNDELHNADPWTDKYIFPGAQVLDITNIINGICKKKMNVIDVDNLRMNYELTLFHWLDNFNANVDWIREHYDEEFARRYYLYFQVSAASFRYGENRLFHVLFSNGLKNDMPLTREYMYQ</sequence>
<dbReference type="EC" id="2.1.1.-" evidence="7"/>
<dbReference type="InterPro" id="IPR057206">
    <property type="entry name" value="DUF7884"/>
</dbReference>
<dbReference type="PANTHER" id="PTHR43667:SF1">
    <property type="entry name" value="CYCLOPROPANE-FATTY-ACYL-PHOSPHOLIPID SYNTHASE"/>
    <property type="match status" value="1"/>
</dbReference>
<organism evidence="7 8">
    <name type="scientific">Thalassospira aquimaris</name>
    <dbReference type="NCBI Taxonomy" id="3037796"/>
    <lineage>
        <taxon>Bacteria</taxon>
        <taxon>Pseudomonadati</taxon>
        <taxon>Pseudomonadota</taxon>
        <taxon>Alphaproteobacteria</taxon>
        <taxon>Rhodospirillales</taxon>
        <taxon>Thalassospiraceae</taxon>
        <taxon>Thalassospira</taxon>
    </lineage>
</organism>
<dbReference type="Pfam" id="PF25371">
    <property type="entry name" value="DUF7884"/>
    <property type="match status" value="1"/>
</dbReference>
<keyword evidence="5" id="KW-0443">Lipid metabolism</keyword>
<keyword evidence="3 7" id="KW-0808">Transferase</keyword>
<keyword evidence="8" id="KW-1185">Reference proteome</keyword>
<protein>
    <submittedName>
        <fullName evidence="7">Cyclopropane-fatty-acyl-phospholipid synthase</fullName>
        <ecNumber evidence="7">2.1.1.-</ecNumber>
    </submittedName>
</protein>
<feature type="domain" description="DUF7884" evidence="6">
    <location>
        <begin position="18"/>
        <end position="81"/>
    </location>
</feature>
<accession>A0ABT6GDJ8</accession>
<gene>
    <name evidence="7" type="ORF">P7680_13825</name>
</gene>
<comment type="caution">
    <text evidence="7">The sequence shown here is derived from an EMBL/GenBank/DDBJ whole genome shotgun (WGS) entry which is preliminary data.</text>
</comment>
<dbReference type="Proteomes" id="UP001529180">
    <property type="component" value="Unassembled WGS sequence"/>
</dbReference>
<dbReference type="InterPro" id="IPR050723">
    <property type="entry name" value="CFA/CMAS"/>
</dbReference>
<evidence type="ECO:0000256" key="3">
    <source>
        <dbReference type="ARBA" id="ARBA00022679"/>
    </source>
</evidence>
<name>A0ABT6GDJ8_9PROT</name>
<reference evidence="7 8" key="1">
    <citation type="submission" date="2023-03" db="EMBL/GenBank/DDBJ databases">
        <title>Strain FZY0004 represents a novel species in the genus Thalassospira isolated from seawater.</title>
        <authorList>
            <person name="Fu Z.-Y."/>
        </authorList>
    </citation>
    <scope>NUCLEOTIDE SEQUENCE [LARGE SCALE GENOMIC DNA]</scope>
    <source>
        <strain evidence="7 8">FZY0004</strain>
    </source>
</reference>
<keyword evidence="4" id="KW-0949">S-adenosyl-L-methionine</keyword>
<evidence type="ECO:0000256" key="4">
    <source>
        <dbReference type="ARBA" id="ARBA00022691"/>
    </source>
</evidence>
<evidence type="ECO:0000256" key="2">
    <source>
        <dbReference type="ARBA" id="ARBA00022603"/>
    </source>
</evidence>
<dbReference type="EMBL" id="JARSBO010000007">
    <property type="protein sequence ID" value="MDG4720079.1"/>
    <property type="molecule type" value="Genomic_DNA"/>
</dbReference>
<dbReference type="InterPro" id="IPR003333">
    <property type="entry name" value="CMAS"/>
</dbReference>
<dbReference type="PANTHER" id="PTHR43667">
    <property type="entry name" value="CYCLOPROPANE-FATTY-ACYL-PHOSPHOLIPID SYNTHASE"/>
    <property type="match status" value="1"/>
</dbReference>